<protein>
    <submittedName>
        <fullName evidence="2">Extracellular solute-binding protein</fullName>
    </submittedName>
</protein>
<dbReference type="PANTHER" id="PTHR43649">
    <property type="entry name" value="ARABINOSE-BINDING PROTEIN-RELATED"/>
    <property type="match status" value="1"/>
</dbReference>
<dbReference type="Gene3D" id="3.40.190.10">
    <property type="entry name" value="Periplasmic binding protein-like II"/>
    <property type="match status" value="2"/>
</dbReference>
<dbReference type="InterPro" id="IPR050490">
    <property type="entry name" value="Bact_solute-bd_prot1"/>
</dbReference>
<feature type="signal peptide" evidence="1">
    <location>
        <begin position="1"/>
        <end position="22"/>
    </location>
</feature>
<dbReference type="PANTHER" id="PTHR43649:SF12">
    <property type="entry name" value="DIACETYLCHITOBIOSE BINDING PROTEIN DASA"/>
    <property type="match status" value="1"/>
</dbReference>
<gene>
    <name evidence="2" type="ORF">QJS35_13510</name>
</gene>
<dbReference type="Pfam" id="PF01547">
    <property type="entry name" value="SBP_bac_1"/>
    <property type="match status" value="1"/>
</dbReference>
<dbReference type="RefSeq" id="WP_232185857.1">
    <property type="nucleotide sequence ID" value="NZ_JAIOAP010000006.1"/>
</dbReference>
<name>A0ABV1KTI5_9BACL</name>
<accession>A0ABV1KTI5</accession>
<sequence length="433" mass="48463">MNKKTKSLVVLMCMVLFLAACGSNGNSNGSGEKDPAKPNKGITLTAITPPGMEDYYNARSKAFEEKTGVKVNIEVVAWNDIITKLTNDAVSGAHTYDIIGIDDIYLAKFADAEWIVPVDQYMTEQLKGDLMDYANRFIQYKGKTYGLPWYTAWKTFGYNKDLLKKIGVDHPPQTWDEFIQDSQKLQQEGSVQYASAWSWGRMEAVICDFVAIMGTMGAEPFENGKPNFNTEKGLEALQLMYDMIYKYKIVDPASIQFAESEVNSAFAAGQTAFQFQWGIPLVDLNKPENSQVANMTDLSLFPSKASSASTIGSFVQAISKGSKNPEAAWDFIQFLNGPEGQKDMILKTGGTDKFTAWKSVSEDPEIQKNLPGFEIAMKQADTALARPQLPWYQEWSAMMQDRIQMVLLKSKTPKEALQEADQETQKIIEKYNK</sequence>
<keyword evidence="3" id="KW-1185">Reference proteome</keyword>
<dbReference type="SUPFAM" id="SSF53850">
    <property type="entry name" value="Periplasmic binding protein-like II"/>
    <property type="match status" value="1"/>
</dbReference>
<feature type="chain" id="PRO_5047378970" evidence="1">
    <location>
        <begin position="23"/>
        <end position="433"/>
    </location>
</feature>
<reference evidence="2 3" key="1">
    <citation type="journal article" date="2023" name="Genome Announc.">
        <title>Pan-Genome Analyses of the Genus Cohnella and Proposal of the Novel Species Cohnella silvisoli sp. nov., Isolated from Forest Soil.</title>
        <authorList>
            <person name="Wang C."/>
            <person name="Mao L."/>
            <person name="Bao G."/>
            <person name="Zhu H."/>
        </authorList>
    </citation>
    <scope>NUCLEOTIDE SEQUENCE [LARGE SCALE GENOMIC DNA]</scope>
    <source>
        <strain evidence="2 3">NL03-T5-1</strain>
    </source>
</reference>
<evidence type="ECO:0000313" key="2">
    <source>
        <dbReference type="EMBL" id="MEQ4483409.1"/>
    </source>
</evidence>
<evidence type="ECO:0000256" key="1">
    <source>
        <dbReference type="SAM" id="SignalP"/>
    </source>
</evidence>
<evidence type="ECO:0000313" key="3">
    <source>
        <dbReference type="Proteomes" id="UP001493487"/>
    </source>
</evidence>
<dbReference type="EMBL" id="JASKHM010000007">
    <property type="protein sequence ID" value="MEQ4483409.1"/>
    <property type="molecule type" value="Genomic_DNA"/>
</dbReference>
<comment type="caution">
    <text evidence="2">The sequence shown here is derived from an EMBL/GenBank/DDBJ whole genome shotgun (WGS) entry which is preliminary data.</text>
</comment>
<dbReference type="InterPro" id="IPR006059">
    <property type="entry name" value="SBP"/>
</dbReference>
<dbReference type="Proteomes" id="UP001493487">
    <property type="component" value="Unassembled WGS sequence"/>
</dbReference>
<dbReference type="PROSITE" id="PS51257">
    <property type="entry name" value="PROKAR_LIPOPROTEIN"/>
    <property type="match status" value="1"/>
</dbReference>
<organism evidence="2 3">
    <name type="scientific">Cohnella silvisoli</name>
    <dbReference type="NCBI Taxonomy" id="2873699"/>
    <lineage>
        <taxon>Bacteria</taxon>
        <taxon>Bacillati</taxon>
        <taxon>Bacillota</taxon>
        <taxon>Bacilli</taxon>
        <taxon>Bacillales</taxon>
        <taxon>Paenibacillaceae</taxon>
        <taxon>Cohnella</taxon>
    </lineage>
</organism>
<proteinExistence type="predicted"/>
<keyword evidence="1" id="KW-0732">Signal</keyword>